<dbReference type="InterPro" id="IPR032687">
    <property type="entry name" value="AraC-type_N"/>
</dbReference>
<keyword evidence="1" id="KW-0805">Transcription regulation</keyword>
<dbReference type="SMART" id="SM00342">
    <property type="entry name" value="HTH_ARAC"/>
    <property type="match status" value="1"/>
</dbReference>
<keyword evidence="3" id="KW-0804">Transcription</keyword>
<evidence type="ECO:0000256" key="2">
    <source>
        <dbReference type="ARBA" id="ARBA00023125"/>
    </source>
</evidence>
<dbReference type="Proteomes" id="UP000708298">
    <property type="component" value="Unassembled WGS sequence"/>
</dbReference>
<dbReference type="PANTHER" id="PTHR47894:SF4">
    <property type="entry name" value="HTH-TYPE TRANSCRIPTIONAL REGULATOR GADX"/>
    <property type="match status" value="1"/>
</dbReference>
<dbReference type="GO" id="GO:0003700">
    <property type="term" value="F:DNA-binding transcription factor activity"/>
    <property type="evidence" value="ECO:0007669"/>
    <property type="project" value="InterPro"/>
</dbReference>
<evidence type="ECO:0000313" key="5">
    <source>
        <dbReference type="EMBL" id="MCB8877167.1"/>
    </source>
</evidence>
<dbReference type="InterPro" id="IPR018062">
    <property type="entry name" value="HTH_AraC-typ_CS"/>
</dbReference>
<dbReference type="AlphaFoldDB" id="A0A963YV60"/>
<dbReference type="Pfam" id="PF12833">
    <property type="entry name" value="HTH_18"/>
    <property type="match status" value="1"/>
</dbReference>
<reference evidence="5" key="2">
    <citation type="submission" date="2021-01" db="EMBL/GenBank/DDBJ databases">
        <authorList>
            <person name="Mieszkin S."/>
            <person name="Pouder E."/>
            <person name="Alain K."/>
        </authorList>
    </citation>
    <scope>NUCLEOTIDE SEQUENCE</scope>
    <source>
        <strain evidence="5">HW T2.11</strain>
    </source>
</reference>
<reference evidence="5" key="1">
    <citation type="journal article" date="2021" name="Microorganisms">
        <title>Acidisoma silvae sp. nov. and Acidisomacellulosilytica sp. nov., Two Acidophilic Bacteria Isolated from Decaying Wood, Hydrolyzing Cellulose and Producing Poly-3-hydroxybutyrate.</title>
        <authorList>
            <person name="Mieszkin S."/>
            <person name="Pouder E."/>
            <person name="Uroz S."/>
            <person name="Simon-Colin C."/>
            <person name="Alain K."/>
        </authorList>
    </citation>
    <scope>NUCLEOTIDE SEQUENCE</scope>
    <source>
        <strain evidence="5">HW T2.11</strain>
    </source>
</reference>
<protein>
    <submittedName>
        <fullName evidence="5">Helix-turn-helix domain-containing protein</fullName>
    </submittedName>
</protein>
<comment type="caution">
    <text evidence="5">The sequence shown here is derived from an EMBL/GenBank/DDBJ whole genome shotgun (WGS) entry which is preliminary data.</text>
</comment>
<accession>A0A963YV60</accession>
<organism evidence="5 6">
    <name type="scientific">Acidisoma silvae</name>
    <dbReference type="NCBI Taxonomy" id="2802396"/>
    <lineage>
        <taxon>Bacteria</taxon>
        <taxon>Pseudomonadati</taxon>
        <taxon>Pseudomonadota</taxon>
        <taxon>Alphaproteobacteria</taxon>
        <taxon>Acetobacterales</taxon>
        <taxon>Acidocellaceae</taxon>
        <taxon>Acidisoma</taxon>
    </lineage>
</organism>
<sequence length="373" mass="41409">MSAISHAIPTFCNAPVVGLTPKANSLTQIKITQSGVLARHLGDHILESLGQKTISLLGNREPTRHSSDFAAEYSTIHVSGLLENAARSMRDPVLGIDIGMTYSLLEAISAIIPARKDVTLLSLIRDLSKQFFAMQSDAKLLLTIEGDEAVFEYQYWNGLDERRRQLPELILASLVKMLRMILPYELWPRSVVFPHLRGSDQERIKKQLGMSASFGVTRHAAIMLPKAALSHVCVLPDSGAKFGALNGPEWARYEALVPRIAFCVRRYAVDCTKGLAAVTQELALSRSTLARRLAALDLTQSDVTDYLRVTTARYYLAETEVCIGDIATRLRYSEHSAFTRAFTKMFGKTPKQFRELSQSEHNAALNPLMRCSA</sequence>
<proteinExistence type="predicted"/>
<dbReference type="PROSITE" id="PS01124">
    <property type="entry name" value="HTH_ARAC_FAMILY_2"/>
    <property type="match status" value="1"/>
</dbReference>
<gene>
    <name evidence="5" type="ORF">ASILVAE211_18370</name>
</gene>
<evidence type="ECO:0000259" key="4">
    <source>
        <dbReference type="PROSITE" id="PS01124"/>
    </source>
</evidence>
<dbReference type="PANTHER" id="PTHR47894">
    <property type="entry name" value="HTH-TYPE TRANSCRIPTIONAL REGULATOR GADX"/>
    <property type="match status" value="1"/>
</dbReference>
<evidence type="ECO:0000313" key="6">
    <source>
        <dbReference type="Proteomes" id="UP000708298"/>
    </source>
</evidence>
<dbReference type="EMBL" id="JAESVB010000011">
    <property type="protein sequence ID" value="MCB8877167.1"/>
    <property type="molecule type" value="Genomic_DNA"/>
</dbReference>
<evidence type="ECO:0000256" key="1">
    <source>
        <dbReference type="ARBA" id="ARBA00023015"/>
    </source>
</evidence>
<keyword evidence="2" id="KW-0238">DNA-binding</keyword>
<keyword evidence="6" id="KW-1185">Reference proteome</keyword>
<dbReference type="RefSeq" id="WP_227322822.1">
    <property type="nucleotide sequence ID" value="NZ_JAESVB010000011.1"/>
</dbReference>
<dbReference type="SUPFAM" id="SSF46689">
    <property type="entry name" value="Homeodomain-like"/>
    <property type="match status" value="1"/>
</dbReference>
<feature type="domain" description="HTH araC/xylS-type" evidence="4">
    <location>
        <begin position="275"/>
        <end position="356"/>
    </location>
</feature>
<evidence type="ECO:0000256" key="3">
    <source>
        <dbReference type="ARBA" id="ARBA00023163"/>
    </source>
</evidence>
<dbReference type="InterPro" id="IPR018060">
    <property type="entry name" value="HTH_AraC"/>
</dbReference>
<dbReference type="PROSITE" id="PS00041">
    <property type="entry name" value="HTH_ARAC_FAMILY_1"/>
    <property type="match status" value="1"/>
</dbReference>
<dbReference type="Gene3D" id="1.10.10.60">
    <property type="entry name" value="Homeodomain-like"/>
    <property type="match status" value="1"/>
</dbReference>
<dbReference type="PRINTS" id="PR00032">
    <property type="entry name" value="HTHARAC"/>
</dbReference>
<dbReference type="Pfam" id="PF12625">
    <property type="entry name" value="Arabinose_bd"/>
    <property type="match status" value="1"/>
</dbReference>
<name>A0A963YV60_9PROT</name>
<dbReference type="InterPro" id="IPR020449">
    <property type="entry name" value="Tscrpt_reg_AraC-type_HTH"/>
</dbReference>
<dbReference type="GO" id="GO:0000976">
    <property type="term" value="F:transcription cis-regulatory region binding"/>
    <property type="evidence" value="ECO:0007669"/>
    <property type="project" value="TreeGrafter"/>
</dbReference>
<dbReference type="InterPro" id="IPR009057">
    <property type="entry name" value="Homeodomain-like_sf"/>
</dbReference>
<dbReference type="GO" id="GO:0005829">
    <property type="term" value="C:cytosol"/>
    <property type="evidence" value="ECO:0007669"/>
    <property type="project" value="TreeGrafter"/>
</dbReference>